<dbReference type="EMBL" id="JAQSIP010000016">
    <property type="protein sequence ID" value="MDD0841127.1"/>
    <property type="molecule type" value="Genomic_DNA"/>
</dbReference>
<organism evidence="1 2">
    <name type="scientific">Curvibacter cyanobacteriorum</name>
    <dbReference type="NCBI Taxonomy" id="3026422"/>
    <lineage>
        <taxon>Bacteria</taxon>
        <taxon>Pseudomonadati</taxon>
        <taxon>Pseudomonadota</taxon>
        <taxon>Betaproteobacteria</taxon>
        <taxon>Burkholderiales</taxon>
        <taxon>Comamonadaceae</taxon>
        <taxon>Curvibacter</taxon>
    </lineage>
</organism>
<dbReference type="Gene3D" id="1.10.238.160">
    <property type="match status" value="1"/>
</dbReference>
<protein>
    <submittedName>
        <fullName evidence="1">AlpA family phage regulatory protein</fullName>
    </submittedName>
</protein>
<comment type="caution">
    <text evidence="1">The sequence shown here is derived from an EMBL/GenBank/DDBJ whole genome shotgun (WGS) entry which is preliminary data.</text>
</comment>
<dbReference type="Pfam" id="PF05930">
    <property type="entry name" value="Phage_AlpA"/>
    <property type="match status" value="1"/>
</dbReference>
<dbReference type="InterPro" id="IPR010260">
    <property type="entry name" value="AlpA"/>
</dbReference>
<proteinExistence type="predicted"/>
<dbReference type="Proteomes" id="UP001528673">
    <property type="component" value="Unassembled WGS sequence"/>
</dbReference>
<accession>A0ABT5N4V7</accession>
<keyword evidence="2" id="KW-1185">Reference proteome</keyword>
<dbReference type="RefSeq" id="WP_273953916.1">
    <property type="nucleotide sequence ID" value="NZ_JAQSIP010000016.1"/>
</dbReference>
<evidence type="ECO:0000313" key="1">
    <source>
        <dbReference type="EMBL" id="MDD0841127.1"/>
    </source>
</evidence>
<gene>
    <name evidence="1" type="ORF">PSQ40_21295</name>
</gene>
<sequence length="153" mass="16684">MSINTLKVDVQNALTLKNDRLLRDAEVQKLTGVRKTRRADLMRDGKFPHPIKICGGRTNYWLASEIEKFIADQVVQHRAEQAEKLAQLASDPFNVLMSALAGKPSQNSQGACDAPDGHPKLLHSWPVKLLQAGHGDYAGSGVMASRAAASLSR</sequence>
<evidence type="ECO:0000313" key="2">
    <source>
        <dbReference type="Proteomes" id="UP001528673"/>
    </source>
</evidence>
<reference evidence="1 2" key="1">
    <citation type="submission" date="2023-02" db="EMBL/GenBank/DDBJ databases">
        <title>Bacterial whole genomic sequence of Curvibacter sp. HBC61.</title>
        <authorList>
            <person name="Le V."/>
            <person name="Ko S.-R."/>
            <person name="Ahn C.-Y."/>
            <person name="Oh H.-M."/>
        </authorList>
    </citation>
    <scope>NUCLEOTIDE SEQUENCE [LARGE SCALE GENOMIC DNA]</scope>
    <source>
        <strain evidence="1 2">HBC61</strain>
    </source>
</reference>
<name>A0ABT5N4V7_9BURK</name>